<dbReference type="GO" id="GO:0070395">
    <property type="term" value="P:lipoteichoic acid biosynthetic process"/>
    <property type="evidence" value="ECO:0007669"/>
    <property type="project" value="UniProtKB-UniRule"/>
</dbReference>
<dbReference type="NCBIfam" id="TIGR04092">
    <property type="entry name" value="LTA_DltD"/>
    <property type="match status" value="1"/>
</dbReference>
<dbReference type="EMBL" id="CTEN01000002">
    <property type="protein sequence ID" value="CQR24711.1"/>
    <property type="molecule type" value="Genomic_DNA"/>
</dbReference>
<keyword evidence="2" id="KW-1133">Transmembrane helix</keyword>
<dbReference type="InterPro" id="IPR006998">
    <property type="entry name" value="DltD"/>
</dbReference>
<accession>A0A0E4H4N6</accession>
<keyword evidence="1" id="KW-1003">Cell membrane</keyword>
<keyword evidence="4" id="KW-1185">Reference proteome</keyword>
<feature type="transmembrane region" description="Helical" evidence="2">
    <location>
        <begin position="5"/>
        <end position="26"/>
    </location>
</feature>
<evidence type="ECO:0000313" key="3">
    <source>
        <dbReference type="EMBL" id="CQR24711.1"/>
    </source>
</evidence>
<dbReference type="GO" id="GO:0005886">
    <property type="term" value="C:plasma membrane"/>
    <property type="evidence" value="ECO:0007669"/>
    <property type="project" value="UniProtKB-UniRule"/>
</dbReference>
<organism evidence="3 4">
    <name type="scientific">Streptococcus varani</name>
    <dbReference type="NCBI Taxonomy" id="1608583"/>
    <lineage>
        <taxon>Bacteria</taxon>
        <taxon>Bacillati</taxon>
        <taxon>Bacillota</taxon>
        <taxon>Bacilli</taxon>
        <taxon>Lactobacillales</taxon>
        <taxon>Streptococcaceae</taxon>
        <taxon>Streptococcus</taxon>
    </lineage>
</organism>
<reference evidence="4" key="1">
    <citation type="submission" date="2015-03" db="EMBL/GenBank/DDBJ databases">
        <authorList>
            <person name="Urmite Genomes"/>
        </authorList>
    </citation>
    <scope>NUCLEOTIDE SEQUENCE [LARGE SCALE GENOMIC DNA]</scope>
    <source>
        <strain evidence="4">FF10</strain>
    </source>
</reference>
<dbReference type="AlphaFoldDB" id="A0A0E4H4N6"/>
<name>A0A0E4H4N6_9STRE</name>
<dbReference type="UniPathway" id="UPA00556"/>
<dbReference type="Proteomes" id="UP000198604">
    <property type="component" value="Unassembled WGS sequence"/>
</dbReference>
<keyword evidence="1 2" id="KW-0472">Membrane</keyword>
<protein>
    <recommendedName>
        <fullName evidence="1">Protein DltD</fullName>
    </recommendedName>
</protein>
<dbReference type="Pfam" id="PF04914">
    <property type="entry name" value="DltD"/>
    <property type="match status" value="1"/>
</dbReference>
<evidence type="ECO:0000313" key="4">
    <source>
        <dbReference type="Proteomes" id="UP000198604"/>
    </source>
</evidence>
<comment type="pathway">
    <text evidence="1">Cell wall biogenesis; lipoteichoic acid biosynthesis.</text>
</comment>
<keyword evidence="2" id="KW-0812">Transmembrane</keyword>
<dbReference type="InterPro" id="IPR023896">
    <property type="entry name" value="LTA_DltD"/>
</dbReference>
<comment type="similarity">
    <text evidence="1">Belongs to the DltD family.</text>
</comment>
<evidence type="ECO:0000256" key="2">
    <source>
        <dbReference type="SAM" id="Phobius"/>
    </source>
</evidence>
<dbReference type="RefSeq" id="WP_093650328.1">
    <property type="nucleotide sequence ID" value="NZ_CTEN01000002.1"/>
</dbReference>
<evidence type="ECO:0000256" key="1">
    <source>
        <dbReference type="PIRNR" id="PIRNR021438"/>
    </source>
</evidence>
<proteinExistence type="inferred from homology"/>
<dbReference type="PANTHER" id="PTHR40039:SF1">
    <property type="entry name" value="PROTEIN DLTD"/>
    <property type="match status" value="1"/>
</dbReference>
<dbReference type="PIRSF" id="PIRSF021438">
    <property type="entry name" value="DltD"/>
    <property type="match status" value="1"/>
</dbReference>
<dbReference type="OrthoDB" id="1700484at2"/>
<sequence length="421" mass="48805">MLKRIWLIFGPVFWGLILAVAIIFFYPVKIDHSQLSELVDATSLTKDNFKSGDKKVRALSDPTLHFVPFFGSSEWSRMDKMHPSVLAEAYQRSYRPYLLGQRGSASLTHYFGIQQINSQLKDRQAVYLISPQWFVRKGANASAFQNYVSTGQIVDFLQQQTGSPYDRYAAKRFLRLNPDTIFTKMMEKVAKGKTLSSSDKENLVLQAKIFEKVDVFFSQFRFVNHQENIILPQVEQLPRKFSYEELEKIATQDGQYSSTNNSFGIEDEFYNKRIKNQLNYIEGSQKNFTYVQSPEYNDLQLVLNVMAKNHTDVLFVIPPVNSKWAAFTGLDLEMYEKSVAKIKYQLQSQGFDNIADFSKDGDKPYFMQDTIHMGWNGWLAMDKSVNDFISQERPAPTYRINDTFLTKEWARYEGDPSQFQP</sequence>
<gene>
    <name evidence="3" type="primary">dltD_2</name>
    <name evidence="3" type="ORF">BN1356_01068</name>
</gene>
<dbReference type="PANTHER" id="PTHR40039">
    <property type="entry name" value="PROTEIN DLTD"/>
    <property type="match status" value="1"/>
</dbReference>
<dbReference type="STRING" id="1608583.BN1356_01068"/>